<comment type="caution">
    <text evidence="4">The sequence shown here is derived from an EMBL/GenBank/DDBJ whole genome shotgun (WGS) entry which is preliminary data.</text>
</comment>
<evidence type="ECO:0000313" key="4">
    <source>
        <dbReference type="EMBL" id="MBB6730234.1"/>
    </source>
</evidence>
<dbReference type="SUPFAM" id="SSF55729">
    <property type="entry name" value="Acyl-CoA N-acyltransferases (Nat)"/>
    <property type="match status" value="1"/>
</dbReference>
<gene>
    <name evidence="4" type="ORF">H7C18_04915</name>
</gene>
<dbReference type="RefSeq" id="WP_185127897.1">
    <property type="nucleotide sequence ID" value="NZ_JACJVO010000005.1"/>
</dbReference>
<dbReference type="Pfam" id="PF00583">
    <property type="entry name" value="Acetyltransf_1"/>
    <property type="match status" value="1"/>
</dbReference>
<sequence>MRIRAFQLADYKSVTELLEVALSEECCEETMGAFARQLSWDSELILVAEREGAIVGAMIGTIDQNKGYLYRVAVHPDNRRQGVGRALVAAMNQRFRQRNVFKILIAGDKHNELLLPFYQSFGELLIDFVKLSKPLAIMAV</sequence>
<dbReference type="PANTHER" id="PTHR43072">
    <property type="entry name" value="N-ACETYLTRANSFERASE"/>
    <property type="match status" value="1"/>
</dbReference>
<protein>
    <submittedName>
        <fullName evidence="4">GNAT family N-acetyltransferase</fullName>
    </submittedName>
</protein>
<keyword evidence="2" id="KW-0012">Acyltransferase</keyword>
<dbReference type="AlphaFoldDB" id="A0A7X0SHU7"/>
<evidence type="ECO:0000256" key="2">
    <source>
        <dbReference type="ARBA" id="ARBA00023315"/>
    </source>
</evidence>
<dbReference type="GO" id="GO:0016747">
    <property type="term" value="F:acyltransferase activity, transferring groups other than amino-acyl groups"/>
    <property type="evidence" value="ECO:0007669"/>
    <property type="project" value="InterPro"/>
</dbReference>
<evidence type="ECO:0000313" key="5">
    <source>
        <dbReference type="Proteomes" id="UP000564644"/>
    </source>
</evidence>
<evidence type="ECO:0000256" key="1">
    <source>
        <dbReference type="ARBA" id="ARBA00022679"/>
    </source>
</evidence>
<dbReference type="Gene3D" id="3.40.630.30">
    <property type="match status" value="1"/>
</dbReference>
<organism evidence="4 5">
    <name type="scientific">Cohnella zeiphila</name>
    <dbReference type="NCBI Taxonomy" id="2761120"/>
    <lineage>
        <taxon>Bacteria</taxon>
        <taxon>Bacillati</taxon>
        <taxon>Bacillota</taxon>
        <taxon>Bacilli</taxon>
        <taxon>Bacillales</taxon>
        <taxon>Paenibacillaceae</taxon>
        <taxon>Cohnella</taxon>
    </lineage>
</organism>
<keyword evidence="1 4" id="KW-0808">Transferase</keyword>
<name>A0A7X0SHU7_9BACL</name>
<feature type="domain" description="N-acetyltransferase" evidence="3">
    <location>
        <begin position="1"/>
        <end position="140"/>
    </location>
</feature>
<accession>A0A7X0SHU7</accession>
<dbReference type="InterPro" id="IPR000182">
    <property type="entry name" value="GNAT_dom"/>
</dbReference>
<dbReference type="InterPro" id="IPR016181">
    <property type="entry name" value="Acyl_CoA_acyltransferase"/>
</dbReference>
<dbReference type="Proteomes" id="UP000564644">
    <property type="component" value="Unassembled WGS sequence"/>
</dbReference>
<evidence type="ECO:0000259" key="3">
    <source>
        <dbReference type="PROSITE" id="PS51186"/>
    </source>
</evidence>
<dbReference type="PROSITE" id="PS51186">
    <property type="entry name" value="GNAT"/>
    <property type="match status" value="1"/>
</dbReference>
<dbReference type="EMBL" id="JACJVO010000005">
    <property type="protein sequence ID" value="MBB6730234.1"/>
    <property type="molecule type" value="Genomic_DNA"/>
</dbReference>
<proteinExistence type="predicted"/>
<dbReference type="CDD" id="cd04301">
    <property type="entry name" value="NAT_SF"/>
    <property type="match status" value="1"/>
</dbReference>
<keyword evidence="5" id="KW-1185">Reference proteome</keyword>
<dbReference type="PANTHER" id="PTHR43072:SF51">
    <property type="entry name" value="ABC SUPERFAMILY TRANSPORT PROTEIN"/>
    <property type="match status" value="1"/>
</dbReference>
<reference evidence="4 5" key="1">
    <citation type="submission" date="2020-08" db="EMBL/GenBank/DDBJ databases">
        <title>Cohnella phylogeny.</title>
        <authorList>
            <person name="Dunlap C."/>
        </authorList>
    </citation>
    <scope>NUCLEOTIDE SEQUENCE [LARGE SCALE GENOMIC DNA]</scope>
    <source>
        <strain evidence="4 5">CBP 2801</strain>
    </source>
</reference>